<sequence>MLTISASSTVTRLYHSRLLHTAYAMNRIANATSECREAFQKYLKEPYPGTESDVARLFVNFERWSASLSVDRDWPSPTLRRTLSLDTLLSTDAMTKSKMTDLLLLIAKHIRQASEASAKSLTSRASERSKGGSHSGYSDRFSESTFQSFNTFVTHTGYINPLMAVKRLYDFSTLLVPLFRRFVTLPPATRKTKASGRWPTLWLAAAMMLRRGRLIQLLTRRGPERRAHANTGSETKKGEEPEQTGLFTSKALTSAANVVSAGFNARKFSKVATSIVSNHVKALDYWQLIPSRRKTSETGGFTCRYCHRTL</sequence>
<name>A0A0F9ZY48_TRIHA</name>
<dbReference type="EMBL" id="JOKZ01000063">
    <property type="protein sequence ID" value="KKP04927.1"/>
    <property type="molecule type" value="Genomic_DNA"/>
</dbReference>
<reference evidence="3" key="1">
    <citation type="journal article" date="2015" name="Genome Announc.">
        <title>Draft whole-genome sequence of the biocontrol agent Trichoderma harzianum T6776.</title>
        <authorList>
            <person name="Baroncelli R."/>
            <person name="Piaggeschi G."/>
            <person name="Fiorini L."/>
            <person name="Bertolini E."/>
            <person name="Zapparata A."/>
            <person name="Pe M.E."/>
            <person name="Sarrocco S."/>
            <person name="Vannacci G."/>
        </authorList>
    </citation>
    <scope>NUCLEOTIDE SEQUENCE [LARGE SCALE GENOMIC DNA]</scope>
    <source>
        <strain evidence="3">T6776</strain>
    </source>
</reference>
<evidence type="ECO:0000313" key="2">
    <source>
        <dbReference type="EMBL" id="KKP04927.1"/>
    </source>
</evidence>
<organism evidence="2 3">
    <name type="scientific">Trichoderma harzianum</name>
    <name type="common">Hypocrea lixii</name>
    <dbReference type="NCBI Taxonomy" id="5544"/>
    <lineage>
        <taxon>Eukaryota</taxon>
        <taxon>Fungi</taxon>
        <taxon>Dikarya</taxon>
        <taxon>Ascomycota</taxon>
        <taxon>Pezizomycotina</taxon>
        <taxon>Sordariomycetes</taxon>
        <taxon>Hypocreomycetidae</taxon>
        <taxon>Hypocreales</taxon>
        <taxon>Hypocreaceae</taxon>
        <taxon>Trichoderma</taxon>
    </lineage>
</organism>
<dbReference type="Proteomes" id="UP000034112">
    <property type="component" value="Unassembled WGS sequence"/>
</dbReference>
<dbReference type="AlphaFoldDB" id="A0A0F9ZY48"/>
<feature type="region of interest" description="Disordered" evidence="1">
    <location>
        <begin position="221"/>
        <end position="243"/>
    </location>
</feature>
<comment type="caution">
    <text evidence="2">The sequence shown here is derived from an EMBL/GenBank/DDBJ whole genome shotgun (WGS) entry which is preliminary data.</text>
</comment>
<proteinExistence type="predicted"/>
<feature type="region of interest" description="Disordered" evidence="1">
    <location>
        <begin position="118"/>
        <end position="138"/>
    </location>
</feature>
<accession>A0A0F9ZY48</accession>
<evidence type="ECO:0000313" key="3">
    <source>
        <dbReference type="Proteomes" id="UP000034112"/>
    </source>
</evidence>
<protein>
    <submittedName>
        <fullName evidence="2">Uncharacterized protein</fullName>
    </submittedName>
</protein>
<gene>
    <name evidence="2" type="ORF">THAR02_02948</name>
</gene>
<evidence type="ECO:0000256" key="1">
    <source>
        <dbReference type="SAM" id="MobiDB-lite"/>
    </source>
</evidence>